<protein>
    <submittedName>
        <fullName evidence="1">Sigma-70 protein</fullName>
    </submittedName>
</protein>
<name>A0A1X4NKT2_9RHOB</name>
<dbReference type="RefSeq" id="WP_085636918.1">
    <property type="nucleotide sequence ID" value="NZ_JFKC01000008.1"/>
</dbReference>
<dbReference type="SUPFAM" id="SSF50969">
    <property type="entry name" value="YVTN repeat-like/Quinoprotein amine dehydrogenase"/>
    <property type="match status" value="1"/>
</dbReference>
<dbReference type="InterPro" id="IPR013211">
    <property type="entry name" value="LVIVD"/>
</dbReference>
<organism evidence="1 2">
    <name type="scientific">Marivita geojedonensis</name>
    <dbReference type="NCBI Taxonomy" id="1123756"/>
    <lineage>
        <taxon>Bacteria</taxon>
        <taxon>Pseudomonadati</taxon>
        <taxon>Pseudomonadota</taxon>
        <taxon>Alphaproteobacteria</taxon>
        <taxon>Rhodobacterales</taxon>
        <taxon>Roseobacteraceae</taxon>
        <taxon>Marivita</taxon>
    </lineage>
</organism>
<accession>A0A1X4NKT2</accession>
<dbReference type="EMBL" id="JFKC01000008">
    <property type="protein sequence ID" value="OSQ50854.1"/>
    <property type="molecule type" value="Genomic_DNA"/>
</dbReference>
<keyword evidence="2" id="KW-1185">Reference proteome</keyword>
<evidence type="ECO:0000313" key="1">
    <source>
        <dbReference type="EMBL" id="OSQ50854.1"/>
    </source>
</evidence>
<proteinExistence type="predicted"/>
<evidence type="ECO:0000313" key="2">
    <source>
        <dbReference type="Proteomes" id="UP000193926"/>
    </source>
</evidence>
<dbReference type="Pfam" id="PF08309">
    <property type="entry name" value="LVIVD"/>
    <property type="match status" value="4"/>
</dbReference>
<dbReference type="OrthoDB" id="8375at2"/>
<dbReference type="STRING" id="1123756.MGEO_10435"/>
<comment type="caution">
    <text evidence="1">The sequence shown here is derived from an EMBL/GenBank/DDBJ whole genome shotgun (WGS) entry which is preliminary data.</text>
</comment>
<dbReference type="InterPro" id="IPR011044">
    <property type="entry name" value="Quino_amine_DH_bsu"/>
</dbReference>
<reference evidence="1 2" key="1">
    <citation type="submission" date="2014-03" db="EMBL/GenBank/DDBJ databases">
        <title>The draft genome sequence of Marivita geojedonensis KCTC 23882.</title>
        <authorList>
            <person name="Lai Q."/>
            <person name="Shao Z."/>
        </authorList>
    </citation>
    <scope>NUCLEOTIDE SEQUENCE [LARGE SCALE GENOMIC DNA]</scope>
    <source>
        <strain evidence="1 2">DPG-138</strain>
    </source>
</reference>
<dbReference type="Proteomes" id="UP000193926">
    <property type="component" value="Unassembled WGS sequence"/>
</dbReference>
<dbReference type="AlphaFoldDB" id="A0A1X4NKT2"/>
<gene>
    <name evidence="1" type="ORF">MGEO_10435</name>
</gene>
<sequence length="419" mass="46940">MKREIEYELSRNIRRLGGLDIEGGGQVVVQDGYAFVGHMKPPKGTSIIDVRDPTNPTVVAHVAPPDEWSHTHKVRVAGDIMITNVEMDRRHFLRKGDRIAGLRAAGLEDAAIAAELGVELADIPVLEDALERGYHSGGFRVWDISDKSNPKLLSYVRTHGFGVHRFDMDENYAYISTEMEGYVGNILVIYDLSDPTNPTEVSRWHMPGQHVAAGETPTGKGYSHRLHHAMRVGDELWAAVWHAGMRVLDASDITAPKLKASYVWPAAIPEPTHTVMPLSKEIDDRRYAVAIDEEHDHKPGRLHGFIWVLDVTDMDRIEPVTAWDLSERASPWVGEPGVRFGAHQFREKLDSTLVYATWFAGGLRVLDLSDPLLPVEVAHYMPEYPDGRAPQSNDVDVDDQGLIYLLDRNRGLEILEMTL</sequence>